<feature type="domain" description="Rod shape-determining protein MreC beta-barrel core" evidence="8">
    <location>
        <begin position="122"/>
        <end position="271"/>
    </location>
</feature>
<evidence type="ECO:0000256" key="7">
    <source>
        <dbReference type="SAM" id="MobiDB-lite"/>
    </source>
</evidence>
<keyword evidence="3 5" id="KW-0133">Cell shape</keyword>
<feature type="region of interest" description="Disordered" evidence="7">
    <location>
        <begin position="279"/>
        <end position="310"/>
    </location>
</feature>
<evidence type="ECO:0000259" key="8">
    <source>
        <dbReference type="Pfam" id="PF04085"/>
    </source>
</evidence>
<evidence type="ECO:0000313" key="10">
    <source>
        <dbReference type="Proteomes" id="UP000719942"/>
    </source>
</evidence>
<dbReference type="InterPro" id="IPR042177">
    <property type="entry name" value="Cell/Rod_1"/>
</dbReference>
<evidence type="ECO:0000256" key="1">
    <source>
        <dbReference type="ARBA" id="ARBA00009369"/>
    </source>
</evidence>
<protein>
    <recommendedName>
        <fullName evidence="2 5">Cell shape-determining protein MreC</fullName>
    </recommendedName>
    <alternativeName>
        <fullName evidence="4 5">Cell shape protein MreC</fullName>
    </alternativeName>
</protein>
<accession>A0ABS7DNR5</accession>
<proteinExistence type="inferred from homology"/>
<dbReference type="Gene3D" id="2.40.10.350">
    <property type="entry name" value="Rod shape-determining protein MreC, domain 2"/>
    <property type="match status" value="1"/>
</dbReference>
<dbReference type="InterPro" id="IPR055342">
    <property type="entry name" value="MreC_beta-barrel_core"/>
</dbReference>
<keyword evidence="10" id="KW-1185">Reference proteome</keyword>
<dbReference type="InterPro" id="IPR042175">
    <property type="entry name" value="Cell/Rod_MreC_2"/>
</dbReference>
<gene>
    <name evidence="9" type="primary">mreC</name>
    <name evidence="9" type="ORF">J5W02_09010</name>
</gene>
<evidence type="ECO:0000256" key="2">
    <source>
        <dbReference type="ARBA" id="ARBA00013855"/>
    </source>
</evidence>
<organism evidence="9 10">
    <name type="scientific">Caproiciproducens faecalis</name>
    <dbReference type="NCBI Taxonomy" id="2820301"/>
    <lineage>
        <taxon>Bacteria</taxon>
        <taxon>Bacillati</taxon>
        <taxon>Bacillota</taxon>
        <taxon>Clostridia</taxon>
        <taxon>Eubacteriales</taxon>
        <taxon>Acutalibacteraceae</taxon>
        <taxon>Caproiciproducens</taxon>
    </lineage>
</organism>
<evidence type="ECO:0000313" key="9">
    <source>
        <dbReference type="EMBL" id="MBW7572953.1"/>
    </source>
</evidence>
<comment type="similarity">
    <text evidence="1 5">Belongs to the MreC family.</text>
</comment>
<evidence type="ECO:0000256" key="3">
    <source>
        <dbReference type="ARBA" id="ARBA00022960"/>
    </source>
</evidence>
<dbReference type="RefSeq" id="WP_219965367.1">
    <property type="nucleotide sequence ID" value="NZ_JAGFNZ010000003.1"/>
</dbReference>
<dbReference type="Proteomes" id="UP000719942">
    <property type="component" value="Unassembled WGS sequence"/>
</dbReference>
<dbReference type="PANTHER" id="PTHR34138:SF1">
    <property type="entry name" value="CELL SHAPE-DETERMINING PROTEIN MREC"/>
    <property type="match status" value="1"/>
</dbReference>
<sequence>MKDFFHSNSFKTMITVVFVMFGLMLYTASTGSSLTANLLSLISTPMQRVSTVVTNNAAVAAQNATRTNEELAAENAALKKQVEDLNKKLIKYYSYQQENAQLRKFLELKNENQDFKPVSAAVIGRDPNDLFYNFQIDKGSLAGISLNDPVITESGVVGWISSVNASYSRVTTILSADTKISAIDKVNRDSGVVSSDIKFADSGTLKLGYLTADTTVKAGDIIVTSGLGGVYPRNLAIGTVNAVKNDPYDVSLYAEIKPFVDVKTVRDVMVITAFEGQGQALPDGSASSSTPSSGNSSTPSSSSTVSSGGK</sequence>
<dbReference type="PIRSF" id="PIRSF038471">
    <property type="entry name" value="MreC"/>
    <property type="match status" value="1"/>
</dbReference>
<dbReference type="EMBL" id="JAGFNZ010000003">
    <property type="protein sequence ID" value="MBW7572953.1"/>
    <property type="molecule type" value="Genomic_DNA"/>
</dbReference>
<comment type="function">
    <text evidence="5">Involved in formation and maintenance of cell shape.</text>
</comment>
<dbReference type="Pfam" id="PF04085">
    <property type="entry name" value="MreC"/>
    <property type="match status" value="1"/>
</dbReference>
<dbReference type="Gene3D" id="2.40.10.340">
    <property type="entry name" value="Rod shape-determining protein MreC, domain 1"/>
    <property type="match status" value="1"/>
</dbReference>
<keyword evidence="6" id="KW-0175">Coiled coil</keyword>
<evidence type="ECO:0000256" key="5">
    <source>
        <dbReference type="PIRNR" id="PIRNR038471"/>
    </source>
</evidence>
<dbReference type="NCBIfam" id="TIGR00219">
    <property type="entry name" value="mreC"/>
    <property type="match status" value="1"/>
</dbReference>
<evidence type="ECO:0000256" key="4">
    <source>
        <dbReference type="ARBA" id="ARBA00032089"/>
    </source>
</evidence>
<evidence type="ECO:0000256" key="6">
    <source>
        <dbReference type="SAM" id="Coils"/>
    </source>
</evidence>
<feature type="compositionally biased region" description="Low complexity" evidence="7">
    <location>
        <begin position="282"/>
        <end position="310"/>
    </location>
</feature>
<feature type="coiled-coil region" evidence="6">
    <location>
        <begin position="61"/>
        <end position="88"/>
    </location>
</feature>
<reference evidence="9 10" key="1">
    <citation type="submission" date="2021-03" db="EMBL/GenBank/DDBJ databases">
        <title>Caproiciproducens sp. nov. isolated from feces of cow.</title>
        <authorList>
            <person name="Choi J.-Y."/>
        </authorList>
    </citation>
    <scope>NUCLEOTIDE SEQUENCE [LARGE SCALE GENOMIC DNA]</scope>
    <source>
        <strain evidence="9 10">AGMB10547</strain>
    </source>
</reference>
<name>A0ABS7DNR5_9FIRM</name>
<dbReference type="InterPro" id="IPR007221">
    <property type="entry name" value="MreC"/>
</dbReference>
<comment type="caution">
    <text evidence="9">The sequence shown here is derived from an EMBL/GenBank/DDBJ whole genome shotgun (WGS) entry which is preliminary data.</text>
</comment>
<dbReference type="PANTHER" id="PTHR34138">
    <property type="entry name" value="CELL SHAPE-DETERMINING PROTEIN MREC"/>
    <property type="match status" value="1"/>
</dbReference>